<comment type="similarity">
    <text evidence="2 9">Belongs to the eIF-2B alpha/beta/delta subunits family.</text>
</comment>
<dbReference type="FunFam" id="3.40.50.10470:FF:000008">
    <property type="entry name" value="Translation initiation factor 2B, beta subunit"/>
    <property type="match status" value="1"/>
</dbReference>
<dbReference type="Pfam" id="PF01008">
    <property type="entry name" value="IF-2B"/>
    <property type="match status" value="2"/>
</dbReference>
<dbReference type="GO" id="GO:0005085">
    <property type="term" value="F:guanyl-nucleotide exchange factor activity"/>
    <property type="evidence" value="ECO:0007669"/>
    <property type="project" value="TreeGrafter"/>
</dbReference>
<sequence length="474" mass="51394">MPGALASLTPGLGSYLNSLKESRVESSIEQLISLLKRRQIRNSRPCAIATAELLHRVVDDFHGRDAAALIERIRDVGRRLVAAQPREMAVGNIVRRTLGLVREVMGNTDGGDETTTSDADSTVYDSPRRPKLPSAFPTSSPLAHSATRPSGGSTTPENRDLSHRPPLLTSHTSYAPGAPTVTSLFGLFSHPATDSNASTPTNFQSHSPALKSVAFAEKLSNISEFLPDIAIKSEVLQGITELLDELDQVDEQIAAYATDHIHSDEIILTHTSSLTIQRFLLNAAKKRKFTVVHVEGYPNDSEATHDTLRNGAKKDAREGDDGEDERFKPLTAAGITVILIPDSAVFAIMSRVNKVILATHSVLANGGLVAASGARVIAQAARAHQTPVVVLSGVYKLSPVYEFAVDELIEFGDSGKIIDYDDDEFVDKIDVVNPLYDYVPPELVNLYISNLGGHAPSYLYHVVAEHYSFEDTVL</sequence>
<dbReference type="PANTHER" id="PTHR45859">
    <property type="entry name" value="TRANSLATION INITIATION FACTOR EIF-2B SUBUNIT BETA"/>
    <property type="match status" value="1"/>
</dbReference>
<dbReference type="InterPro" id="IPR042529">
    <property type="entry name" value="IF_2B-like_C"/>
</dbReference>
<feature type="compositionally biased region" description="Polar residues" evidence="10">
    <location>
        <begin position="136"/>
        <end position="156"/>
    </location>
</feature>
<reference evidence="11 12" key="1">
    <citation type="submission" date="2019-07" db="EMBL/GenBank/DDBJ databases">
        <title>Finished genome of Venturia effusa.</title>
        <authorList>
            <person name="Young C.A."/>
            <person name="Cox M.P."/>
            <person name="Ganley A.R.D."/>
            <person name="David W.J."/>
        </authorList>
    </citation>
    <scope>NUCLEOTIDE SEQUENCE [LARGE SCALE GENOMIC DNA]</scope>
    <source>
        <strain evidence="12">albino</strain>
    </source>
</reference>
<feature type="compositionally biased region" description="Polar residues" evidence="10">
    <location>
        <begin position="113"/>
        <end position="124"/>
    </location>
</feature>
<dbReference type="OrthoDB" id="269919at2759"/>
<evidence type="ECO:0000256" key="4">
    <source>
        <dbReference type="ARBA" id="ARBA00022540"/>
    </source>
</evidence>
<evidence type="ECO:0000313" key="12">
    <source>
        <dbReference type="Proteomes" id="UP000316270"/>
    </source>
</evidence>
<keyword evidence="4" id="KW-0396">Initiation factor</keyword>
<dbReference type="STRING" id="50376.A0A517LLQ0"/>
<dbReference type="GO" id="GO:0005851">
    <property type="term" value="C:eukaryotic translation initiation factor 2B complex"/>
    <property type="evidence" value="ECO:0007669"/>
    <property type="project" value="TreeGrafter"/>
</dbReference>
<keyword evidence="5" id="KW-0648">Protein biosynthesis</keyword>
<feature type="region of interest" description="Disordered" evidence="10">
    <location>
        <begin position="105"/>
        <end position="175"/>
    </location>
</feature>
<keyword evidence="3" id="KW-0963">Cytoplasm</keyword>
<proteinExistence type="inferred from homology"/>
<dbReference type="GO" id="GO:0005829">
    <property type="term" value="C:cytosol"/>
    <property type="evidence" value="ECO:0007669"/>
    <property type="project" value="UniProtKB-SubCell"/>
</dbReference>
<evidence type="ECO:0000256" key="6">
    <source>
        <dbReference type="ARBA" id="ARBA00044122"/>
    </source>
</evidence>
<dbReference type="Gene3D" id="3.40.50.10470">
    <property type="entry name" value="Translation initiation factor eif-2b, domain 2"/>
    <property type="match status" value="1"/>
</dbReference>
<dbReference type="SUPFAM" id="SSF100950">
    <property type="entry name" value="NagB/RpiA/CoA transferase-like"/>
    <property type="match status" value="1"/>
</dbReference>
<evidence type="ECO:0000256" key="7">
    <source>
        <dbReference type="ARBA" id="ARBA00044228"/>
    </source>
</evidence>
<gene>
    <name evidence="11" type="ORF">FKW77_006775</name>
</gene>
<evidence type="ECO:0000256" key="8">
    <source>
        <dbReference type="ARBA" id="ARBA00046432"/>
    </source>
</evidence>
<accession>A0A517LLQ0</accession>
<keyword evidence="12" id="KW-1185">Reference proteome</keyword>
<evidence type="ECO:0000256" key="10">
    <source>
        <dbReference type="SAM" id="MobiDB-lite"/>
    </source>
</evidence>
<evidence type="ECO:0000256" key="3">
    <source>
        <dbReference type="ARBA" id="ARBA00022490"/>
    </source>
</evidence>
<evidence type="ECO:0000256" key="5">
    <source>
        <dbReference type="ARBA" id="ARBA00022917"/>
    </source>
</evidence>
<protein>
    <recommendedName>
        <fullName evidence="6">Translation initiation factor eIF2B subunit beta</fullName>
    </recommendedName>
    <alternativeName>
        <fullName evidence="7">eIF2B GDP-GTP exchange factor subunit beta</fullName>
    </alternativeName>
</protein>
<name>A0A517LLQ0_9PEZI</name>
<comment type="subcellular location">
    <subcellularLocation>
        <location evidence="1">Cytoplasm</location>
        <location evidence="1">Cytosol</location>
    </subcellularLocation>
</comment>
<dbReference type="EMBL" id="CP042199">
    <property type="protein sequence ID" value="QDS76557.1"/>
    <property type="molecule type" value="Genomic_DNA"/>
</dbReference>
<dbReference type="AlphaFoldDB" id="A0A517LLQ0"/>
<evidence type="ECO:0000256" key="9">
    <source>
        <dbReference type="RuleBase" id="RU003814"/>
    </source>
</evidence>
<evidence type="ECO:0000313" key="11">
    <source>
        <dbReference type="EMBL" id="QDS76557.1"/>
    </source>
</evidence>
<dbReference type="InterPro" id="IPR051855">
    <property type="entry name" value="eIF2B_beta_subunit"/>
</dbReference>
<organism evidence="11 12">
    <name type="scientific">Venturia effusa</name>
    <dbReference type="NCBI Taxonomy" id="50376"/>
    <lineage>
        <taxon>Eukaryota</taxon>
        <taxon>Fungi</taxon>
        <taxon>Dikarya</taxon>
        <taxon>Ascomycota</taxon>
        <taxon>Pezizomycotina</taxon>
        <taxon>Dothideomycetes</taxon>
        <taxon>Pleosporomycetidae</taxon>
        <taxon>Venturiales</taxon>
        <taxon>Venturiaceae</taxon>
        <taxon>Venturia</taxon>
    </lineage>
</organism>
<dbReference type="PANTHER" id="PTHR45859:SF1">
    <property type="entry name" value="TRANSLATION INITIATION FACTOR EIF-2B SUBUNIT BETA"/>
    <property type="match status" value="1"/>
</dbReference>
<evidence type="ECO:0000256" key="1">
    <source>
        <dbReference type="ARBA" id="ARBA00004514"/>
    </source>
</evidence>
<dbReference type="GO" id="GO:0003743">
    <property type="term" value="F:translation initiation factor activity"/>
    <property type="evidence" value="ECO:0007669"/>
    <property type="project" value="UniProtKB-KW"/>
</dbReference>
<comment type="subunit">
    <text evidence="8">Component of the translation initiation factor 2B (eIF2B) complex which is a heterodecamer of two sets of five different subunits: alpha, beta, gamma, delta and epsilon. Subunits alpha, beta and delta comprise a regulatory subcomplex and subunits epsilon and gamma comprise a catalytic subcomplex. Within the complex, the hexameric regulatory complex resides at the center, with the two heterodimeric catalytic subcomplexes bound on opposite sides.</text>
</comment>
<feature type="compositionally biased region" description="Basic and acidic residues" evidence="10">
    <location>
        <begin position="302"/>
        <end position="319"/>
    </location>
</feature>
<dbReference type="InterPro" id="IPR037171">
    <property type="entry name" value="NagB/RpiA_transferase-like"/>
</dbReference>
<dbReference type="InterPro" id="IPR000649">
    <property type="entry name" value="IF-2B-related"/>
</dbReference>
<feature type="region of interest" description="Disordered" evidence="10">
    <location>
        <begin position="300"/>
        <end position="325"/>
    </location>
</feature>
<dbReference type="Proteomes" id="UP000316270">
    <property type="component" value="Chromosome 15"/>
</dbReference>
<evidence type="ECO:0000256" key="2">
    <source>
        <dbReference type="ARBA" id="ARBA00007251"/>
    </source>
</evidence>